<dbReference type="InterPro" id="IPR037185">
    <property type="entry name" value="EmrE-like"/>
</dbReference>
<dbReference type="RefSeq" id="WP_161314494.1">
    <property type="nucleotide sequence ID" value="NZ_WTUW01000001.1"/>
</dbReference>
<feature type="transmembrane region" description="Helical" evidence="6">
    <location>
        <begin position="133"/>
        <end position="152"/>
    </location>
</feature>
<feature type="domain" description="EamA" evidence="7">
    <location>
        <begin position="19"/>
        <end position="147"/>
    </location>
</feature>
<dbReference type="PANTHER" id="PTHR32322">
    <property type="entry name" value="INNER MEMBRANE TRANSPORTER"/>
    <property type="match status" value="1"/>
</dbReference>
<evidence type="ECO:0000256" key="4">
    <source>
        <dbReference type="ARBA" id="ARBA00022989"/>
    </source>
</evidence>
<evidence type="ECO:0000256" key="2">
    <source>
        <dbReference type="ARBA" id="ARBA00007362"/>
    </source>
</evidence>
<feature type="transmembrane region" description="Helical" evidence="6">
    <location>
        <begin position="221"/>
        <end position="242"/>
    </location>
</feature>
<dbReference type="InterPro" id="IPR050638">
    <property type="entry name" value="AA-Vitamin_Transporters"/>
</dbReference>
<keyword evidence="4 6" id="KW-1133">Transmembrane helix</keyword>
<name>A0A6L8W6D3_9PROT</name>
<dbReference type="Proteomes" id="UP000476030">
    <property type="component" value="Unassembled WGS sequence"/>
</dbReference>
<dbReference type="InterPro" id="IPR000620">
    <property type="entry name" value="EamA_dom"/>
</dbReference>
<dbReference type="PANTHER" id="PTHR32322:SF2">
    <property type="entry name" value="EAMA DOMAIN-CONTAINING PROTEIN"/>
    <property type="match status" value="1"/>
</dbReference>
<comment type="similarity">
    <text evidence="2">Belongs to the EamA transporter family.</text>
</comment>
<evidence type="ECO:0000313" key="9">
    <source>
        <dbReference type="Proteomes" id="UP000476030"/>
    </source>
</evidence>
<evidence type="ECO:0000256" key="6">
    <source>
        <dbReference type="SAM" id="Phobius"/>
    </source>
</evidence>
<dbReference type="GO" id="GO:0016020">
    <property type="term" value="C:membrane"/>
    <property type="evidence" value="ECO:0007669"/>
    <property type="project" value="UniProtKB-SubCell"/>
</dbReference>
<evidence type="ECO:0000256" key="3">
    <source>
        <dbReference type="ARBA" id="ARBA00022692"/>
    </source>
</evidence>
<feature type="transmembrane region" description="Helical" evidence="6">
    <location>
        <begin position="254"/>
        <end position="270"/>
    </location>
</feature>
<accession>A0A6L8W6D3</accession>
<organism evidence="8 9">
    <name type="scientific">Sneathiella litorea</name>
    <dbReference type="NCBI Taxonomy" id="2606216"/>
    <lineage>
        <taxon>Bacteria</taxon>
        <taxon>Pseudomonadati</taxon>
        <taxon>Pseudomonadota</taxon>
        <taxon>Alphaproteobacteria</taxon>
        <taxon>Sneathiellales</taxon>
        <taxon>Sneathiellaceae</taxon>
        <taxon>Sneathiella</taxon>
    </lineage>
</organism>
<gene>
    <name evidence="8" type="ORF">GQE98_04790</name>
</gene>
<proteinExistence type="inferred from homology"/>
<feature type="transmembrane region" description="Helical" evidence="6">
    <location>
        <begin position="158"/>
        <end position="177"/>
    </location>
</feature>
<feature type="transmembrane region" description="Helical" evidence="6">
    <location>
        <begin position="12"/>
        <end position="32"/>
    </location>
</feature>
<evidence type="ECO:0000256" key="1">
    <source>
        <dbReference type="ARBA" id="ARBA00004141"/>
    </source>
</evidence>
<dbReference type="SUPFAM" id="SSF103481">
    <property type="entry name" value="Multidrug resistance efflux transporter EmrE"/>
    <property type="match status" value="2"/>
</dbReference>
<keyword evidence="9" id="KW-1185">Reference proteome</keyword>
<dbReference type="Pfam" id="PF00892">
    <property type="entry name" value="EamA"/>
    <property type="match status" value="2"/>
</dbReference>
<comment type="subcellular location">
    <subcellularLocation>
        <location evidence="1">Membrane</location>
        <topology evidence="1">Multi-pass membrane protein</topology>
    </subcellularLocation>
</comment>
<dbReference type="EMBL" id="WTUW01000001">
    <property type="protein sequence ID" value="MZR29950.1"/>
    <property type="molecule type" value="Genomic_DNA"/>
</dbReference>
<reference evidence="8 9" key="1">
    <citation type="submission" date="2019-12" db="EMBL/GenBank/DDBJ databases">
        <title>Snethiella sp. nov. sp. isolated from sea sand.</title>
        <authorList>
            <person name="Kim J."/>
            <person name="Jeong S.E."/>
            <person name="Jung H.S."/>
            <person name="Jeon C.O."/>
        </authorList>
    </citation>
    <scope>NUCLEOTIDE SEQUENCE [LARGE SCALE GENOMIC DNA]</scope>
    <source>
        <strain evidence="8 9">DP05</strain>
    </source>
</reference>
<feature type="transmembrane region" description="Helical" evidence="6">
    <location>
        <begin position="44"/>
        <end position="62"/>
    </location>
</feature>
<keyword evidence="3 6" id="KW-0812">Transmembrane</keyword>
<evidence type="ECO:0000259" key="7">
    <source>
        <dbReference type="Pfam" id="PF00892"/>
    </source>
</evidence>
<evidence type="ECO:0000313" key="8">
    <source>
        <dbReference type="EMBL" id="MZR29950.1"/>
    </source>
</evidence>
<comment type="caution">
    <text evidence="8">The sequence shown here is derived from an EMBL/GenBank/DDBJ whole genome shotgun (WGS) entry which is preliminary data.</text>
</comment>
<feature type="transmembrane region" description="Helical" evidence="6">
    <location>
        <begin position="276"/>
        <end position="296"/>
    </location>
</feature>
<sequence>MTENSVQSSETLIIKSMPIIFVFLWSTGFIGAKMGLPYVEPMTFLALRFGVCILFMVPFVLMTRTRWPTRRIDYFHISIGGLLMHGGYLGFVFLSISKGTPAGISSLIVGIQPLIVAALAGVLLKENVSLQKWIGLLLGLAGVFLVVFNKLSVGEGTLFGMSFSFIALISISAGTLYQKKFCSHMNIKSGNLIQFVVAGAYFYLMSLLFETGEVIWSGELVFALLWLVIILSLGAMTLLYMLLRKGAAANVSSLFYLTPPCTAVVAYFLFDETLGALALIGMGIAVAGVALVNYRFKKAGST</sequence>
<evidence type="ECO:0000256" key="5">
    <source>
        <dbReference type="ARBA" id="ARBA00023136"/>
    </source>
</evidence>
<dbReference type="AlphaFoldDB" id="A0A6L8W6D3"/>
<feature type="domain" description="EamA" evidence="7">
    <location>
        <begin position="159"/>
        <end position="293"/>
    </location>
</feature>
<dbReference type="Gene3D" id="1.10.3730.20">
    <property type="match status" value="1"/>
</dbReference>
<feature type="transmembrane region" description="Helical" evidence="6">
    <location>
        <begin position="74"/>
        <end position="96"/>
    </location>
</feature>
<feature type="transmembrane region" description="Helical" evidence="6">
    <location>
        <begin position="102"/>
        <end position="124"/>
    </location>
</feature>
<feature type="transmembrane region" description="Helical" evidence="6">
    <location>
        <begin position="189"/>
        <end position="209"/>
    </location>
</feature>
<protein>
    <submittedName>
        <fullName evidence="8">EamA family transporter</fullName>
    </submittedName>
</protein>
<keyword evidence="5 6" id="KW-0472">Membrane</keyword>